<gene>
    <name evidence="1" type="ORF">DSM100238_1836</name>
</gene>
<accession>A0A6A2WBV2</accession>
<reference evidence="1 2" key="1">
    <citation type="submission" date="2019-09" db="EMBL/GenBank/DDBJ databases">
        <title>Characterization of the phylogenetic diversity of two novel species belonging to the genus Bifidobacterium: Bifidobacterium cebidarum sp. nov. and Bifidobacterium leontopitheci sp. nov.</title>
        <authorList>
            <person name="Lugli G.A."/>
            <person name="Duranti S."/>
            <person name="Milani C."/>
            <person name="Turroni F."/>
            <person name="Ventura M."/>
        </authorList>
    </citation>
    <scope>NUCLEOTIDE SEQUENCE [LARGE SCALE GENOMIC DNA]</scope>
    <source>
        <strain evidence="1 2">DSM 100238</strain>
    </source>
</reference>
<comment type="caution">
    <text evidence="1">The sequence shown here is derived from an EMBL/GenBank/DDBJ whole genome shotgun (WGS) entry which is preliminary data.</text>
</comment>
<evidence type="ECO:0000313" key="1">
    <source>
        <dbReference type="EMBL" id="KAB8291519.1"/>
    </source>
</evidence>
<organism evidence="1 2">
    <name type="scientific">Bifidobacterium apri</name>
    <dbReference type="NCBI Taxonomy" id="1769423"/>
    <lineage>
        <taxon>Bacteria</taxon>
        <taxon>Bacillati</taxon>
        <taxon>Actinomycetota</taxon>
        <taxon>Actinomycetes</taxon>
        <taxon>Bifidobacteriales</taxon>
        <taxon>Bifidobacteriaceae</taxon>
        <taxon>Bifidobacterium</taxon>
    </lineage>
</organism>
<dbReference type="AlphaFoldDB" id="A0A6A2WBV2"/>
<dbReference type="EMBL" id="WBSO01000029">
    <property type="protein sequence ID" value="KAB8291519.1"/>
    <property type="molecule type" value="Genomic_DNA"/>
</dbReference>
<evidence type="ECO:0000313" key="2">
    <source>
        <dbReference type="Proteomes" id="UP000440041"/>
    </source>
</evidence>
<dbReference type="Proteomes" id="UP000440041">
    <property type="component" value="Unassembled WGS sequence"/>
</dbReference>
<proteinExistence type="predicted"/>
<dbReference type="OrthoDB" id="3240481at2"/>
<sequence>MPTNVTQKDQTLQAVIEWAKTERALAWSHGERAENGFALKWEQGRLSAFDQMIAHCSRMMGYTGSMPLEVENQSEDAK</sequence>
<dbReference type="RefSeq" id="WP_152356342.1">
    <property type="nucleotide sequence ID" value="NZ_JBHLXF010000001.1"/>
</dbReference>
<protein>
    <submittedName>
        <fullName evidence="1">Transposase</fullName>
    </submittedName>
</protein>
<name>A0A6A2WBV2_9BIFI</name>
<keyword evidence="2" id="KW-1185">Reference proteome</keyword>